<dbReference type="Proteomes" id="UP000316331">
    <property type="component" value="Unassembled WGS sequence"/>
</dbReference>
<dbReference type="InterPro" id="IPR039536">
    <property type="entry name" value="TetR_C_Proteobacteria"/>
</dbReference>
<dbReference type="GO" id="GO:0045892">
    <property type="term" value="P:negative regulation of DNA-templated transcription"/>
    <property type="evidence" value="ECO:0007669"/>
    <property type="project" value="UniProtKB-ARBA"/>
</dbReference>
<dbReference type="InterPro" id="IPR036271">
    <property type="entry name" value="Tet_transcr_reg_TetR-rel_C_sf"/>
</dbReference>
<dbReference type="RefSeq" id="WP_141812167.1">
    <property type="nucleotide sequence ID" value="NZ_VFPG01000002.1"/>
</dbReference>
<dbReference type="Gene3D" id="1.10.357.10">
    <property type="entry name" value="Tetracycline Repressor, domain 2"/>
    <property type="match status" value="1"/>
</dbReference>
<dbReference type="SUPFAM" id="SSF46689">
    <property type="entry name" value="Homeodomain-like"/>
    <property type="match status" value="1"/>
</dbReference>
<keyword evidence="7" id="KW-1185">Reference proteome</keyword>
<dbReference type="Gene3D" id="1.10.10.60">
    <property type="entry name" value="Homeodomain-like"/>
    <property type="match status" value="1"/>
</dbReference>
<dbReference type="PRINTS" id="PR00455">
    <property type="entry name" value="HTHTETR"/>
</dbReference>
<dbReference type="PANTHER" id="PTHR30055:SF146">
    <property type="entry name" value="HTH-TYPE TRANSCRIPTIONAL DUAL REGULATOR CECR"/>
    <property type="match status" value="1"/>
</dbReference>
<reference evidence="6 7" key="1">
    <citation type="submission" date="2019-06" db="EMBL/GenBank/DDBJ databases">
        <title>Sequencing the genomes of 1000 actinobacteria strains.</title>
        <authorList>
            <person name="Klenk H.-P."/>
        </authorList>
    </citation>
    <scope>NUCLEOTIDE SEQUENCE [LARGE SCALE GENOMIC DNA]</scope>
    <source>
        <strain evidence="6 7">DSM 103495</strain>
    </source>
</reference>
<organism evidence="6 7">
    <name type="scientific">Nocardia bhagyanarayanae</name>
    <dbReference type="NCBI Taxonomy" id="1215925"/>
    <lineage>
        <taxon>Bacteria</taxon>
        <taxon>Bacillati</taxon>
        <taxon>Actinomycetota</taxon>
        <taxon>Actinomycetes</taxon>
        <taxon>Mycobacteriales</taxon>
        <taxon>Nocardiaceae</taxon>
        <taxon>Nocardia</taxon>
    </lineage>
</organism>
<evidence type="ECO:0000313" key="6">
    <source>
        <dbReference type="EMBL" id="TQM25447.1"/>
    </source>
</evidence>
<evidence type="ECO:0000256" key="2">
    <source>
        <dbReference type="ARBA" id="ARBA00023125"/>
    </source>
</evidence>
<dbReference type="GO" id="GO:0003700">
    <property type="term" value="F:DNA-binding transcription factor activity"/>
    <property type="evidence" value="ECO:0007669"/>
    <property type="project" value="TreeGrafter"/>
</dbReference>
<evidence type="ECO:0000256" key="4">
    <source>
        <dbReference type="PROSITE-ProRule" id="PRU00335"/>
    </source>
</evidence>
<dbReference type="FunFam" id="1.10.10.60:FF:000141">
    <property type="entry name" value="TetR family transcriptional regulator"/>
    <property type="match status" value="1"/>
</dbReference>
<accession>A0A543EV44</accession>
<dbReference type="Pfam" id="PF00440">
    <property type="entry name" value="TetR_N"/>
    <property type="match status" value="1"/>
</dbReference>
<sequence>MPEANVSTPRNPTRGRIDKRQAILDAAFSVFAREGYAQSSVDAIAAEARVAKHTIYNHFGDKASLFRAVLVADAELSVANNLAAVDQLRDPDDDIGASLRAAGLRLAQCYCDERSTSLRRLLHAEIVQFPDLLDIVRGRAMDRVNDALADRLARLSLAGRLDIGDPAEAAEQFTALLTGPLEIRSHFGTRRVPDAELEAVSEAAVRTFLRAFGVA</sequence>
<dbReference type="EMBL" id="VFPG01000002">
    <property type="protein sequence ID" value="TQM25447.1"/>
    <property type="molecule type" value="Genomic_DNA"/>
</dbReference>
<evidence type="ECO:0000313" key="7">
    <source>
        <dbReference type="Proteomes" id="UP000316331"/>
    </source>
</evidence>
<keyword evidence="2 4" id="KW-0238">DNA-binding</keyword>
<dbReference type="PANTHER" id="PTHR30055">
    <property type="entry name" value="HTH-TYPE TRANSCRIPTIONAL REGULATOR RUTR"/>
    <property type="match status" value="1"/>
</dbReference>
<gene>
    <name evidence="6" type="ORF">FB390_5597</name>
</gene>
<evidence type="ECO:0000259" key="5">
    <source>
        <dbReference type="PROSITE" id="PS50977"/>
    </source>
</evidence>
<dbReference type="OrthoDB" id="7186128at2"/>
<keyword evidence="1" id="KW-0805">Transcription regulation</keyword>
<comment type="caution">
    <text evidence="6">The sequence shown here is derived from an EMBL/GenBank/DDBJ whole genome shotgun (WGS) entry which is preliminary data.</text>
</comment>
<dbReference type="InterPro" id="IPR001647">
    <property type="entry name" value="HTH_TetR"/>
</dbReference>
<keyword evidence="3" id="KW-0804">Transcription</keyword>
<evidence type="ECO:0000256" key="1">
    <source>
        <dbReference type="ARBA" id="ARBA00023015"/>
    </source>
</evidence>
<proteinExistence type="predicted"/>
<dbReference type="InterPro" id="IPR009057">
    <property type="entry name" value="Homeodomain-like_sf"/>
</dbReference>
<feature type="DNA-binding region" description="H-T-H motif" evidence="4">
    <location>
        <begin position="40"/>
        <end position="59"/>
    </location>
</feature>
<dbReference type="GO" id="GO:0000976">
    <property type="term" value="F:transcription cis-regulatory region binding"/>
    <property type="evidence" value="ECO:0007669"/>
    <property type="project" value="TreeGrafter"/>
</dbReference>
<dbReference type="AlphaFoldDB" id="A0A543EV44"/>
<dbReference type="InterPro" id="IPR050109">
    <property type="entry name" value="HTH-type_TetR-like_transc_reg"/>
</dbReference>
<dbReference type="Pfam" id="PF14246">
    <property type="entry name" value="TetR_C_7"/>
    <property type="match status" value="1"/>
</dbReference>
<evidence type="ECO:0000256" key="3">
    <source>
        <dbReference type="ARBA" id="ARBA00023163"/>
    </source>
</evidence>
<name>A0A543EV44_9NOCA</name>
<feature type="domain" description="HTH tetR-type" evidence="5">
    <location>
        <begin position="17"/>
        <end position="77"/>
    </location>
</feature>
<dbReference type="SUPFAM" id="SSF48498">
    <property type="entry name" value="Tetracyclin repressor-like, C-terminal domain"/>
    <property type="match status" value="1"/>
</dbReference>
<protein>
    <submittedName>
        <fullName evidence="6">TetR family transcriptional regulator</fullName>
    </submittedName>
</protein>
<dbReference type="PROSITE" id="PS50977">
    <property type="entry name" value="HTH_TETR_2"/>
    <property type="match status" value="1"/>
</dbReference>